<dbReference type="SUPFAM" id="SSF47336">
    <property type="entry name" value="ACP-like"/>
    <property type="match status" value="2"/>
</dbReference>
<dbReference type="OrthoDB" id="9778690at2"/>
<dbReference type="PROSITE" id="PS00606">
    <property type="entry name" value="KS3_1"/>
    <property type="match status" value="2"/>
</dbReference>
<organism evidence="13 14">
    <name type="scientific">Streptomyces monashensis</name>
    <dbReference type="NCBI Taxonomy" id="1678012"/>
    <lineage>
        <taxon>Bacteria</taxon>
        <taxon>Bacillati</taxon>
        <taxon>Actinomycetota</taxon>
        <taxon>Actinomycetes</taxon>
        <taxon>Kitasatosporales</taxon>
        <taxon>Streptomycetaceae</taxon>
        <taxon>Streptomyces</taxon>
    </lineage>
</organism>
<dbReference type="Pfam" id="PF16197">
    <property type="entry name" value="KAsynt_C_assoc"/>
    <property type="match status" value="2"/>
</dbReference>
<dbReference type="GO" id="GO:0004315">
    <property type="term" value="F:3-oxoacyl-[acyl-carrier-protein] synthase activity"/>
    <property type="evidence" value="ECO:0007669"/>
    <property type="project" value="InterPro"/>
</dbReference>
<dbReference type="InterPro" id="IPR036736">
    <property type="entry name" value="ACP-like_sf"/>
</dbReference>
<dbReference type="Pfam" id="PF00109">
    <property type="entry name" value="ketoacyl-synt"/>
    <property type="match status" value="2"/>
</dbReference>
<dbReference type="CDD" id="cd00833">
    <property type="entry name" value="PKS"/>
    <property type="match status" value="2"/>
</dbReference>
<dbReference type="InterPro" id="IPR049900">
    <property type="entry name" value="PKS_mFAS_DH"/>
</dbReference>
<evidence type="ECO:0000313" key="14">
    <source>
        <dbReference type="Proteomes" id="UP000179642"/>
    </source>
</evidence>
<dbReference type="InterPro" id="IPR049551">
    <property type="entry name" value="PKS_DH_C"/>
</dbReference>
<evidence type="ECO:0008006" key="15">
    <source>
        <dbReference type="Google" id="ProtNLM"/>
    </source>
</evidence>
<dbReference type="PROSITE" id="PS52019">
    <property type="entry name" value="PKS_MFAS_DH"/>
    <property type="match status" value="1"/>
</dbReference>
<comment type="caution">
    <text evidence="13">The sequence shown here is derived from an EMBL/GenBank/DDBJ whole genome shotgun (WGS) entry which is preliminary data.</text>
</comment>
<dbReference type="InterPro" id="IPR036291">
    <property type="entry name" value="NAD(P)-bd_dom_sf"/>
</dbReference>
<evidence type="ECO:0000313" key="13">
    <source>
        <dbReference type="EMBL" id="OIJ95337.1"/>
    </source>
</evidence>
<protein>
    <recommendedName>
        <fullName evidence="15">Polyketide synthase</fullName>
    </recommendedName>
</protein>
<dbReference type="InterPro" id="IPR016039">
    <property type="entry name" value="Thiolase-like"/>
</dbReference>
<dbReference type="SUPFAM" id="SSF53901">
    <property type="entry name" value="Thiolase-like"/>
    <property type="match status" value="2"/>
</dbReference>
<dbReference type="InterPro" id="IPR014043">
    <property type="entry name" value="Acyl_transferase_dom"/>
</dbReference>
<feature type="region of interest" description="Disordered" evidence="9">
    <location>
        <begin position="2831"/>
        <end position="2856"/>
    </location>
</feature>
<evidence type="ECO:0000256" key="3">
    <source>
        <dbReference type="ARBA" id="ARBA00022553"/>
    </source>
</evidence>
<dbReference type="InterPro" id="IPR042104">
    <property type="entry name" value="PKS_dehydratase_sf"/>
</dbReference>
<dbReference type="GO" id="GO:0033068">
    <property type="term" value="P:macrolide biosynthetic process"/>
    <property type="evidence" value="ECO:0007669"/>
    <property type="project" value="UniProtKB-ARBA"/>
</dbReference>
<evidence type="ECO:0000256" key="2">
    <source>
        <dbReference type="ARBA" id="ARBA00022450"/>
    </source>
</evidence>
<dbReference type="InterPro" id="IPR020807">
    <property type="entry name" value="PKS_DH"/>
</dbReference>
<keyword evidence="2" id="KW-0596">Phosphopantetheine</keyword>
<evidence type="ECO:0000256" key="6">
    <source>
        <dbReference type="ARBA" id="ARBA00023268"/>
    </source>
</evidence>
<evidence type="ECO:0000256" key="8">
    <source>
        <dbReference type="PROSITE-ProRule" id="PRU01363"/>
    </source>
</evidence>
<dbReference type="GO" id="GO:0031177">
    <property type="term" value="F:phosphopantetheine binding"/>
    <property type="evidence" value="ECO:0007669"/>
    <property type="project" value="InterPro"/>
</dbReference>
<dbReference type="InterPro" id="IPR014031">
    <property type="entry name" value="Ketoacyl_synth_C"/>
</dbReference>
<keyword evidence="7" id="KW-0012">Acyltransferase</keyword>
<dbReference type="Pfam" id="PF00698">
    <property type="entry name" value="Acyl_transf_1"/>
    <property type="match status" value="2"/>
</dbReference>
<sequence>MPCTETGGTGLPEDARTPGGESVAIVSMGSRFPGAADSPEALWELLVEGRDATTDMPTDRGWDLEALYDPSPRRAGKSYTMRGGFLHGAGDFDAEFFGISPREALAMDPQQRLLLEVCWEALERARIRPGALRGSRTGVFVGAGATGYGPAWHQAPDAVKGYALTGTTAGVASGRIAYTFGLRGPALTVDTACSSSLVAIHLAVQSLRRGETSLALAGGAMVHGSPGMFVEFSQQRGLAPDGRCKPLSAAADGTAWGEGAGILLLERLSDARRNGHPVLAVIRGSAVNSDGASARLTAPSRAAQAEVIRQALADSGVGAHEVDLLEAHSTGTLVGDPVEVNAVLDTYGRARSAERPLWIGSIKSNIGHTAMAAGVAGVIKAVLALRHGLLPKSLHSEEVSTRVDWSAGTVRVLSESLPWPEGPGPRRAAVSSFGVSGTNAHLIVEQVPQPAPAAPSGTPARLPWLISARSEAALRAQALRLRSHLTDHPELGHDEVGQALLTTRTAFEHRAVLLASHPNEVRGALDALARGEQHPALVQGVAGPSGHRPVFVFPGQGAQWPGMGSQLLCTSREFAAVIDECAAALEGRVAWSLHEVLRDGGQAASLEDDAVVQPALFAVMVAIARLWQHHGVRPAAVLGHSQGEVAAAHIAGALSLPEAMRIVVARTKAIARVRGAGAMVSVAMPAGRVEELVRRYAGRVSLAAVNGPDSVVVSGEAALLERVCAEWKAQGIQARRLPVGYASHSPRMETVRELLLEELGEVRAVSAPVPFYSTVTGGLIDTGELTAEYWYRNLRRTVLLEAATRAVLATGDAVFIETGPHPVLAAAMERTFEESTAEAAAIGSLRRDQGGLDRFRRSLAEAQARGVAVDWGTAAPERQGALDLPTYPFDRRHYWWTPAESDTNEAAPPAAWDSWRYRVGWQRVTDAPAAALSGLWVVVAPPQENAGRLADAIAAAVTAHGAQAVSVTVDPSSAGRAELARHLSAALPQGTAVNGLLSLLALDRRDHPQQPSVASGLAGTLHLLRALEDAAPGARLWCLTQGAVSARPSDPAPDPVQAQVWGLGRVAALEQPRAWGGLLDLPAETDQEALRRLCAVLAGPDGEDQLAVRSGDLLARRLRSARRPQTPDGAMGLPTHGTVLITGGTGALGAHVARRLAGRGAEHLLLISRSGARAEGAGELAAELRALGAEVTIAACDAADREALGALLAALPPERPLTSVVHTAGVLDDATLGTLEVDRLAAVLESKAVAARNLDELTRQSELSAFVLFSSASGVLGQPGQAGYGAANTFLDTLAEQRRAQGLPATSIAWGSWAGAGLAAGEAATSGLRRSGFVKMDPQLALDALDSALAGAETCLTVADLDWSAFVPAFTRGRPSRLIEEVPQARQAAHDTAGERQPASFGAELAAMPPAEQARVVLELVRTCTAHVLRQTSAEAVRPSRPFKDAGFDSVCAVELRNRLGALTGLRLPSTLVYEHPTPAVLAAHLHTQLAPATAAQEAEAAPVQSTVEASDPVAIVAMACRYPGGASTPEALWELLAEGADVIGPLPARRGWDTEALYDPELTRPATSRTRHGGFLYDADEFDAAFFGIAPREALTMDPQQRLALETAWEAVERAGIDPASLRTTATGTFLGCTMTDYGTSLGQVPEDLEGHLLTGTFSSVLSGRIAYTLGLSGPAITVDTACSSSLTAIHLAARALRAGDCSLALAGGVTVMSTPVAFTGMSRQGALAPDGRSKAFSAEADGMGMAEGVGVLLLERLSDARRLGHPVVAVLRGSAINSDGASNGLTAPSGPAQQRVIRQALADGSLTGPEVDAVEAHGTGTVLGDPIEARALQAVYGQDRPQDRPLWLGSVKSNIGHSAAAAGVAGVIKMVLAMHHGVLPRTLHAQRPSAEVDWSAGAVRLLTEPVPWPRTGRPRRAGISSFGISGTNAHLIVEQAPPQPPEPTAGEEPSGELLAWVLSGRGERPLRAQAHRLLGHLEAHPSIRLDDLAHALATTRTPFEHRAVVLGRTRDELGRGLSALADGEEAGNLVTGPALAPGAGAVFVFPGQGAQWEGMARGLLENSPAFARTVDRCAAALRPHVNWSLTDVLYGRAPEVSLERADVVQPVLWAVMVALAELWRQAGIHPQAVVGHSQGEVAAAYVAGALSLEDAARVVALRSLAVSSLAGSGAMASVWLPVTETTERIGRHGAGRLSVAAVNGPATTVVCGDSAALEAFLADCEGEGVHARRIAVDYASHCDRVEPLRESLTADLAALRPLRAQLPFYSTVTGAALDAQELDAGYWYRNLRRPVAFEPAVRALLGAGYRHFIEVSPHPVLSAGIEDTLADAGVDGAVVATLRRGEGGPDRVTTALATAHAAGLRPDWATVLKTGGGRHVPLPTYPFERERYWLQASATAQPVQLPGGHRLLTTRLPDTDDGRTVLTGRLSAAQQPWAAEHVVDGVPVLPAAALLELAHHGAAVLGGHLVEELILHAPLAVDDESGVRLRLTLDQADGQGRRAVTISSLPDNADSDGAQWSVHGTGFLAPLPGTAPTADPGPWPPQEAVPADLDKHHKLLAEAGVRYGPALQGLRRAWTHGDEVYAEAVLPPCHGPGETEGFAVHPALLDAGFQALAVALPQDEDRCVPFAFTDVELYATGARELRIRLRRTGPDSVAVEARDALGTLVFGIGTLTLRPAGQAVTAPPAPPARRPAAGTADRTRLRLADLDARAREDAVLDLVRAQAAAVLRHPNAQAVPADRPFKEIGFDSVMAVDLRNRLHKATGVRLPATAVFDHPTAVELAGQLCTRLPEANPAAARPIGHLLKELESALAGAEAATRAQITDRLRTLLPPLADPSDGPAPLTEQDPSTATDDELLALIDREFGTT</sequence>
<comment type="pathway">
    <text evidence="1">Antibiotic biosynthesis.</text>
</comment>
<evidence type="ECO:0000256" key="5">
    <source>
        <dbReference type="ARBA" id="ARBA00023194"/>
    </source>
</evidence>
<keyword evidence="6" id="KW-0511">Multifunctional enzyme</keyword>
<dbReference type="InterPro" id="IPR020841">
    <property type="entry name" value="PKS_Beta-ketoAc_synthase_dom"/>
</dbReference>
<keyword evidence="4" id="KW-0808">Transferase</keyword>
<dbReference type="InterPro" id="IPR016036">
    <property type="entry name" value="Malonyl_transacylase_ACP-bd"/>
</dbReference>
<dbReference type="InterPro" id="IPR009081">
    <property type="entry name" value="PP-bd_ACP"/>
</dbReference>
<feature type="active site" description="Proton donor; for dehydratase activity" evidence="8">
    <location>
        <position position="2608"/>
    </location>
</feature>
<dbReference type="SUPFAM" id="SSF51735">
    <property type="entry name" value="NAD(P)-binding Rossmann-fold domains"/>
    <property type="match status" value="2"/>
</dbReference>
<feature type="region of interest" description="N-terminal hotdog fold" evidence="8">
    <location>
        <begin position="2407"/>
        <end position="2533"/>
    </location>
</feature>
<gene>
    <name evidence="13" type="ORF">BIV23_34845</name>
</gene>
<dbReference type="Pfam" id="PF02801">
    <property type="entry name" value="Ketoacyl-synt_C"/>
    <property type="match status" value="2"/>
</dbReference>
<dbReference type="InterPro" id="IPR050091">
    <property type="entry name" value="PKS_NRPS_Biosynth_Enz"/>
</dbReference>
<evidence type="ECO:0000259" key="12">
    <source>
        <dbReference type="PROSITE" id="PS52019"/>
    </source>
</evidence>
<feature type="region of interest" description="Disordered" evidence="9">
    <location>
        <begin position="1"/>
        <end position="20"/>
    </location>
</feature>
<dbReference type="Pfam" id="PF14765">
    <property type="entry name" value="PS-DH"/>
    <property type="match status" value="1"/>
</dbReference>
<dbReference type="InterPro" id="IPR006162">
    <property type="entry name" value="Ppantetheine_attach_site"/>
</dbReference>
<dbReference type="PANTHER" id="PTHR43775">
    <property type="entry name" value="FATTY ACID SYNTHASE"/>
    <property type="match status" value="1"/>
</dbReference>
<dbReference type="Gene3D" id="3.40.47.10">
    <property type="match status" value="2"/>
</dbReference>
<keyword evidence="3" id="KW-0597">Phosphoprotein</keyword>
<feature type="domain" description="Ketosynthase family 3 (KS3)" evidence="11">
    <location>
        <begin position="20"/>
        <end position="446"/>
    </location>
</feature>
<dbReference type="FunFam" id="1.10.1200.10:FF:000007">
    <property type="entry name" value="Probable polyketide synthase pks17"/>
    <property type="match status" value="2"/>
</dbReference>
<evidence type="ECO:0000256" key="1">
    <source>
        <dbReference type="ARBA" id="ARBA00004792"/>
    </source>
</evidence>
<dbReference type="FunFam" id="3.40.366.10:FF:000002">
    <property type="entry name" value="Probable polyketide synthase 2"/>
    <property type="match status" value="2"/>
</dbReference>
<proteinExistence type="predicted"/>
<feature type="domain" description="Carrier" evidence="10">
    <location>
        <begin position="2715"/>
        <end position="2790"/>
    </location>
</feature>
<feature type="domain" description="Ketosynthase family 3 (KS3)" evidence="11">
    <location>
        <begin position="1511"/>
        <end position="1937"/>
    </location>
</feature>
<keyword evidence="5" id="KW-0045">Antibiotic biosynthesis</keyword>
<dbReference type="Gene3D" id="3.30.70.3290">
    <property type="match status" value="2"/>
</dbReference>
<dbReference type="Pfam" id="PF00550">
    <property type="entry name" value="PP-binding"/>
    <property type="match status" value="2"/>
</dbReference>
<dbReference type="InterPro" id="IPR049552">
    <property type="entry name" value="PKS_DH_N"/>
</dbReference>
<evidence type="ECO:0000256" key="7">
    <source>
        <dbReference type="ARBA" id="ARBA00023315"/>
    </source>
</evidence>
<dbReference type="SMART" id="SM00822">
    <property type="entry name" value="PKS_KR"/>
    <property type="match status" value="1"/>
</dbReference>
<evidence type="ECO:0000256" key="9">
    <source>
        <dbReference type="SAM" id="MobiDB-lite"/>
    </source>
</evidence>
<reference evidence="13 14" key="1">
    <citation type="submission" date="2016-10" db="EMBL/GenBank/DDBJ databases">
        <title>Genome sequence of Streptomyces sp. MUSC 1.</title>
        <authorList>
            <person name="Lee L.-H."/>
            <person name="Ser H.-L."/>
            <person name="Law J.W.-F."/>
        </authorList>
    </citation>
    <scope>NUCLEOTIDE SEQUENCE [LARGE SCALE GENOMIC DNA]</scope>
    <source>
        <strain evidence="13 14">MUSC 1</strain>
    </source>
</reference>
<dbReference type="SMART" id="SM00826">
    <property type="entry name" value="PKS_DH"/>
    <property type="match status" value="1"/>
</dbReference>
<dbReference type="PANTHER" id="PTHR43775:SF51">
    <property type="entry name" value="INACTIVE PHENOLPHTHIOCEROL SYNTHESIS POLYKETIDE SYNTHASE TYPE I PKS1-RELATED"/>
    <property type="match status" value="1"/>
</dbReference>
<dbReference type="SMART" id="SM00825">
    <property type="entry name" value="PKS_KS"/>
    <property type="match status" value="2"/>
</dbReference>
<dbReference type="Proteomes" id="UP000179642">
    <property type="component" value="Unassembled WGS sequence"/>
</dbReference>
<dbReference type="SUPFAM" id="SSF52151">
    <property type="entry name" value="FabD/lysophospholipase-like"/>
    <property type="match status" value="2"/>
</dbReference>
<dbReference type="Gene3D" id="3.40.366.10">
    <property type="entry name" value="Malonyl-Coenzyme A Acyl Carrier Protein, domain 2"/>
    <property type="match status" value="2"/>
</dbReference>
<keyword evidence="14" id="KW-1185">Reference proteome</keyword>
<dbReference type="InterPro" id="IPR018201">
    <property type="entry name" value="Ketoacyl_synth_AS"/>
</dbReference>
<evidence type="ECO:0000259" key="11">
    <source>
        <dbReference type="PROSITE" id="PS52004"/>
    </source>
</evidence>
<dbReference type="Pfam" id="PF08659">
    <property type="entry name" value="KR"/>
    <property type="match status" value="1"/>
</dbReference>
<dbReference type="PROSITE" id="PS50075">
    <property type="entry name" value="CARRIER"/>
    <property type="match status" value="2"/>
</dbReference>
<dbReference type="SUPFAM" id="SSF55048">
    <property type="entry name" value="Probable ACP-binding domain of malonyl-CoA ACP transacylase"/>
    <property type="match status" value="2"/>
</dbReference>
<feature type="active site" description="Proton acceptor; for dehydratase activity" evidence="8">
    <location>
        <position position="2439"/>
    </location>
</feature>
<dbReference type="FunFam" id="3.40.47.10:FF:000019">
    <property type="entry name" value="Polyketide synthase type I"/>
    <property type="match status" value="2"/>
</dbReference>
<dbReference type="GO" id="GO:0006633">
    <property type="term" value="P:fatty acid biosynthetic process"/>
    <property type="evidence" value="ECO:0007669"/>
    <property type="project" value="InterPro"/>
</dbReference>
<dbReference type="Gene3D" id="1.10.1200.10">
    <property type="entry name" value="ACP-like"/>
    <property type="match status" value="2"/>
</dbReference>
<dbReference type="Gene3D" id="3.10.129.110">
    <property type="entry name" value="Polyketide synthase dehydratase"/>
    <property type="match status" value="1"/>
</dbReference>
<dbReference type="EMBL" id="MLYO01000065">
    <property type="protein sequence ID" value="OIJ95337.1"/>
    <property type="molecule type" value="Genomic_DNA"/>
</dbReference>
<dbReference type="Gene3D" id="3.40.50.720">
    <property type="entry name" value="NAD(P)-binding Rossmann-like Domain"/>
    <property type="match status" value="1"/>
</dbReference>
<feature type="domain" description="PKS/mFAS DH" evidence="12">
    <location>
        <begin position="2407"/>
        <end position="2684"/>
    </location>
</feature>
<dbReference type="GO" id="GO:0004312">
    <property type="term" value="F:fatty acid synthase activity"/>
    <property type="evidence" value="ECO:0007669"/>
    <property type="project" value="TreeGrafter"/>
</dbReference>
<feature type="domain" description="Carrier" evidence="10">
    <location>
        <begin position="1415"/>
        <end position="1490"/>
    </location>
</feature>
<dbReference type="PROSITE" id="PS00012">
    <property type="entry name" value="PHOSPHOPANTETHEINE"/>
    <property type="match status" value="1"/>
</dbReference>
<dbReference type="SMART" id="SM01294">
    <property type="entry name" value="PKS_PP_betabranch"/>
    <property type="match status" value="2"/>
</dbReference>
<dbReference type="InterPro" id="IPR001227">
    <property type="entry name" value="Ac_transferase_dom_sf"/>
</dbReference>
<name>A0A1S2PNF0_9ACTN</name>
<dbReference type="InterPro" id="IPR032821">
    <property type="entry name" value="PKS_assoc"/>
</dbReference>
<accession>A0A1S2PNF0</accession>
<feature type="region of interest" description="C-terminal hotdog fold" evidence="8">
    <location>
        <begin position="2546"/>
        <end position="2684"/>
    </location>
</feature>
<dbReference type="SMART" id="SM00827">
    <property type="entry name" value="PKS_AT"/>
    <property type="match status" value="2"/>
</dbReference>
<dbReference type="CDD" id="cd08952">
    <property type="entry name" value="KR_1_SDR_x"/>
    <property type="match status" value="1"/>
</dbReference>
<evidence type="ECO:0000259" key="10">
    <source>
        <dbReference type="PROSITE" id="PS50075"/>
    </source>
</evidence>
<evidence type="ECO:0000256" key="4">
    <source>
        <dbReference type="ARBA" id="ARBA00022679"/>
    </source>
</evidence>
<dbReference type="InterPro" id="IPR020806">
    <property type="entry name" value="PKS_PP-bd"/>
</dbReference>
<dbReference type="InterPro" id="IPR016035">
    <property type="entry name" value="Acyl_Trfase/lysoPLipase"/>
</dbReference>
<dbReference type="InterPro" id="IPR013968">
    <property type="entry name" value="PKS_KR"/>
</dbReference>
<dbReference type="SMART" id="SM00823">
    <property type="entry name" value="PKS_PP"/>
    <property type="match status" value="2"/>
</dbReference>
<dbReference type="PROSITE" id="PS52004">
    <property type="entry name" value="KS3_2"/>
    <property type="match status" value="2"/>
</dbReference>
<dbReference type="InterPro" id="IPR014030">
    <property type="entry name" value="Ketoacyl_synth_N"/>
</dbReference>
<dbReference type="Pfam" id="PF21089">
    <property type="entry name" value="PKS_DH_N"/>
    <property type="match status" value="1"/>
</dbReference>
<dbReference type="InterPro" id="IPR057326">
    <property type="entry name" value="KR_dom"/>
</dbReference>